<evidence type="ECO:0000313" key="2">
    <source>
        <dbReference type="Proteomes" id="UP000289738"/>
    </source>
</evidence>
<name>A0A444YU07_ARAHY</name>
<evidence type="ECO:0000313" key="1">
    <source>
        <dbReference type="EMBL" id="RYR05396.1"/>
    </source>
</evidence>
<evidence type="ECO:0008006" key="3">
    <source>
        <dbReference type="Google" id="ProtNLM"/>
    </source>
</evidence>
<protein>
    <recommendedName>
        <fullName evidence="3">CCHC-type domain-containing protein</fullName>
    </recommendedName>
</protein>
<dbReference type="AlphaFoldDB" id="A0A444YU07"/>
<gene>
    <name evidence="1" type="ORF">Ahy_B06g085253</name>
</gene>
<sequence>MRSLRCVRCQADWSLQSIYVAFDVTVMSSRWTGSPADMCSHVVPTSDWIGNCNPTTWPAYNGPRFVPNPYLRRVSKGRPRMTRFLNDMDMRMLRRPRRCTLCGAEGHSRSRCRQSAGTNADGAQ</sequence>
<comment type="caution">
    <text evidence="1">The sequence shown here is derived from an EMBL/GenBank/DDBJ whole genome shotgun (WGS) entry which is preliminary data.</text>
</comment>
<organism evidence="1 2">
    <name type="scientific">Arachis hypogaea</name>
    <name type="common">Peanut</name>
    <dbReference type="NCBI Taxonomy" id="3818"/>
    <lineage>
        <taxon>Eukaryota</taxon>
        <taxon>Viridiplantae</taxon>
        <taxon>Streptophyta</taxon>
        <taxon>Embryophyta</taxon>
        <taxon>Tracheophyta</taxon>
        <taxon>Spermatophyta</taxon>
        <taxon>Magnoliopsida</taxon>
        <taxon>eudicotyledons</taxon>
        <taxon>Gunneridae</taxon>
        <taxon>Pentapetalae</taxon>
        <taxon>rosids</taxon>
        <taxon>fabids</taxon>
        <taxon>Fabales</taxon>
        <taxon>Fabaceae</taxon>
        <taxon>Papilionoideae</taxon>
        <taxon>50 kb inversion clade</taxon>
        <taxon>dalbergioids sensu lato</taxon>
        <taxon>Dalbergieae</taxon>
        <taxon>Pterocarpus clade</taxon>
        <taxon>Arachis</taxon>
    </lineage>
</organism>
<keyword evidence="2" id="KW-1185">Reference proteome</keyword>
<dbReference type="EMBL" id="SDMP01000016">
    <property type="protein sequence ID" value="RYR05396.1"/>
    <property type="molecule type" value="Genomic_DNA"/>
</dbReference>
<reference evidence="1 2" key="1">
    <citation type="submission" date="2019-01" db="EMBL/GenBank/DDBJ databases">
        <title>Sequencing of cultivated peanut Arachis hypogaea provides insights into genome evolution and oil improvement.</title>
        <authorList>
            <person name="Chen X."/>
        </authorList>
    </citation>
    <scope>NUCLEOTIDE SEQUENCE [LARGE SCALE GENOMIC DNA]</scope>
    <source>
        <strain evidence="2">cv. Fuhuasheng</strain>
        <tissue evidence="1">Leaves</tissue>
    </source>
</reference>
<dbReference type="Proteomes" id="UP000289738">
    <property type="component" value="Chromosome B06"/>
</dbReference>
<proteinExistence type="predicted"/>
<accession>A0A444YU07</accession>